<dbReference type="OrthoDB" id="6229058at2759"/>
<dbReference type="Gene3D" id="2.10.25.10">
    <property type="entry name" value="Laminin"/>
    <property type="match status" value="3"/>
</dbReference>
<reference evidence="8" key="1">
    <citation type="submission" date="2012-12" db="EMBL/GenBank/DDBJ databases">
        <authorList>
            <person name="Hellsten U."/>
            <person name="Grimwood J."/>
            <person name="Chapman J.A."/>
            <person name="Shapiro H."/>
            <person name="Aerts A."/>
            <person name="Otillar R.P."/>
            <person name="Terry A.Y."/>
            <person name="Boore J.L."/>
            <person name="Simakov O."/>
            <person name="Marletaz F."/>
            <person name="Cho S.-J."/>
            <person name="Edsinger-Gonzales E."/>
            <person name="Havlak P."/>
            <person name="Kuo D.-H."/>
            <person name="Larsson T."/>
            <person name="Lv J."/>
            <person name="Arendt D."/>
            <person name="Savage R."/>
            <person name="Osoegawa K."/>
            <person name="de Jong P."/>
            <person name="Lindberg D.R."/>
            <person name="Seaver E.C."/>
            <person name="Weisblat D.A."/>
            <person name="Putnam N.H."/>
            <person name="Grigoriev I.V."/>
            <person name="Rokhsar D.S."/>
        </authorList>
    </citation>
    <scope>NUCLEOTIDE SEQUENCE</scope>
</reference>
<dbReference type="PANTHER" id="PTHR10199">
    <property type="entry name" value="THROMBOSPONDIN"/>
    <property type="match status" value="1"/>
</dbReference>
<dbReference type="Pfam" id="PF00008">
    <property type="entry name" value="EGF"/>
    <property type="match status" value="1"/>
</dbReference>
<keyword evidence="1 4" id="KW-0245">EGF-like domain</keyword>
<dbReference type="SMART" id="SM00179">
    <property type="entry name" value="EGF_CA"/>
    <property type="match status" value="2"/>
</dbReference>
<evidence type="ECO:0000256" key="1">
    <source>
        <dbReference type="ARBA" id="ARBA00022536"/>
    </source>
</evidence>
<dbReference type="PANTHER" id="PTHR10199:SF100">
    <property type="entry name" value="THROMBOSPONDIN, ISOFORM A"/>
    <property type="match status" value="1"/>
</dbReference>
<dbReference type="PROSITE" id="PS50026">
    <property type="entry name" value="EGF_3"/>
    <property type="match status" value="1"/>
</dbReference>
<dbReference type="GO" id="GO:0005509">
    <property type="term" value="F:calcium ion binding"/>
    <property type="evidence" value="ECO:0007669"/>
    <property type="project" value="InterPro"/>
</dbReference>
<dbReference type="CDD" id="cd00054">
    <property type="entry name" value="EGF_CA"/>
    <property type="match status" value="1"/>
</dbReference>
<feature type="domain" description="EGF-like" evidence="5">
    <location>
        <begin position="1"/>
        <end position="41"/>
    </location>
</feature>
<comment type="caution">
    <text evidence="4">Lacks conserved residue(s) required for the propagation of feature annotation.</text>
</comment>
<proteinExistence type="predicted"/>
<dbReference type="RefSeq" id="XP_009022009.1">
    <property type="nucleotide sequence ID" value="XM_009023761.1"/>
</dbReference>
<protein>
    <recommendedName>
        <fullName evidence="5">EGF-like domain-containing protein</fullName>
    </recommendedName>
</protein>
<evidence type="ECO:0000259" key="5">
    <source>
        <dbReference type="PROSITE" id="PS50026"/>
    </source>
</evidence>
<dbReference type="SUPFAM" id="SSF57184">
    <property type="entry name" value="Growth factor receptor domain"/>
    <property type="match status" value="1"/>
</dbReference>
<dbReference type="CTD" id="20196061"/>
<dbReference type="AlphaFoldDB" id="T1EHL1"/>
<sequence length="117" mass="12464">FSRCIDNPCHDGATCLDSDQGYKCKCPDWMTGTGERGQGCTAIAKETCTPSPCYANVQCTMNDTLGPVCGPCPNGLKGDGYVCNDIDECKDYQPCDPLTKCTNHHGGFTCSDCPSGF</sequence>
<dbReference type="PROSITE" id="PS01187">
    <property type="entry name" value="EGF_CA"/>
    <property type="match status" value="1"/>
</dbReference>
<evidence type="ECO:0000256" key="2">
    <source>
        <dbReference type="ARBA" id="ARBA00022737"/>
    </source>
</evidence>
<dbReference type="InterPro" id="IPR000152">
    <property type="entry name" value="EGF-type_Asp/Asn_hydroxyl_site"/>
</dbReference>
<dbReference type="InterPro" id="IPR018097">
    <property type="entry name" value="EGF_Ca-bd_CS"/>
</dbReference>
<accession>T1EHL1</accession>
<dbReference type="InterPro" id="IPR000742">
    <property type="entry name" value="EGF"/>
</dbReference>
<dbReference type="EMBL" id="AMQM01009843">
    <property type="status" value="NOT_ANNOTATED_CDS"/>
    <property type="molecule type" value="Genomic_DNA"/>
</dbReference>
<dbReference type="SUPFAM" id="SSF57196">
    <property type="entry name" value="EGF/Laminin"/>
    <property type="match status" value="1"/>
</dbReference>
<reference evidence="6 8" key="2">
    <citation type="journal article" date="2013" name="Nature">
        <title>Insights into bilaterian evolution from three spiralian genomes.</title>
        <authorList>
            <person name="Simakov O."/>
            <person name="Marletaz F."/>
            <person name="Cho S.J."/>
            <person name="Edsinger-Gonzales E."/>
            <person name="Havlak P."/>
            <person name="Hellsten U."/>
            <person name="Kuo D.H."/>
            <person name="Larsson T."/>
            <person name="Lv J."/>
            <person name="Arendt D."/>
            <person name="Savage R."/>
            <person name="Osoegawa K."/>
            <person name="de Jong P."/>
            <person name="Grimwood J."/>
            <person name="Chapman J.A."/>
            <person name="Shapiro H."/>
            <person name="Aerts A."/>
            <person name="Otillar R.P."/>
            <person name="Terry A.Y."/>
            <person name="Boore J.L."/>
            <person name="Grigoriev I.V."/>
            <person name="Lindberg D.R."/>
            <person name="Seaver E.C."/>
            <person name="Weisblat D.A."/>
            <person name="Putnam N.H."/>
            <person name="Rokhsar D.S."/>
        </authorList>
    </citation>
    <scope>NUCLEOTIDE SEQUENCE</scope>
</reference>
<dbReference type="InParanoid" id="T1EHL1"/>
<dbReference type="GeneID" id="20196061"/>
<dbReference type="HOGENOM" id="CLU_2090758_0_0_1"/>
<dbReference type="STRING" id="6412.T1EHL1"/>
<dbReference type="Pfam" id="PF07645">
    <property type="entry name" value="EGF_CA"/>
    <property type="match status" value="1"/>
</dbReference>
<dbReference type="InterPro" id="IPR009030">
    <property type="entry name" value="Growth_fac_rcpt_cys_sf"/>
</dbReference>
<dbReference type="EnsemblMetazoa" id="HelroT128131">
    <property type="protein sequence ID" value="HelroP128131"/>
    <property type="gene ID" value="HelroG128131"/>
</dbReference>
<dbReference type="PROSITE" id="PS00010">
    <property type="entry name" value="ASX_HYDROXYL"/>
    <property type="match status" value="1"/>
</dbReference>
<dbReference type="EMBL" id="KB097044">
    <property type="protein sequence ID" value="ESN99892.1"/>
    <property type="molecule type" value="Genomic_DNA"/>
</dbReference>
<evidence type="ECO:0000256" key="3">
    <source>
        <dbReference type="ARBA" id="ARBA00023157"/>
    </source>
</evidence>
<dbReference type="InterPro" id="IPR049883">
    <property type="entry name" value="NOTCH1_EGF-like"/>
</dbReference>
<evidence type="ECO:0000313" key="6">
    <source>
        <dbReference type="EMBL" id="ESN99892.1"/>
    </source>
</evidence>
<evidence type="ECO:0000256" key="4">
    <source>
        <dbReference type="PROSITE-ProRule" id="PRU00076"/>
    </source>
</evidence>
<organism evidence="7 8">
    <name type="scientific">Helobdella robusta</name>
    <name type="common">Californian leech</name>
    <dbReference type="NCBI Taxonomy" id="6412"/>
    <lineage>
        <taxon>Eukaryota</taxon>
        <taxon>Metazoa</taxon>
        <taxon>Spiralia</taxon>
        <taxon>Lophotrochozoa</taxon>
        <taxon>Annelida</taxon>
        <taxon>Clitellata</taxon>
        <taxon>Hirudinea</taxon>
        <taxon>Rhynchobdellida</taxon>
        <taxon>Glossiphoniidae</taxon>
        <taxon>Helobdella</taxon>
    </lineage>
</organism>
<dbReference type="InterPro" id="IPR001881">
    <property type="entry name" value="EGF-like_Ca-bd_dom"/>
</dbReference>
<gene>
    <name evidence="7" type="primary">20196061</name>
    <name evidence="6" type="ORF">HELRODRAFT_128131</name>
</gene>
<reference evidence="7" key="3">
    <citation type="submission" date="2015-06" db="UniProtKB">
        <authorList>
            <consortium name="EnsemblMetazoa"/>
        </authorList>
    </citation>
    <scope>IDENTIFICATION</scope>
</reference>
<dbReference type="KEGG" id="hro:HELRODRAFT_128131"/>
<evidence type="ECO:0000313" key="7">
    <source>
        <dbReference type="EnsemblMetazoa" id="HelroP128131"/>
    </source>
</evidence>
<dbReference type="SMART" id="SM00181">
    <property type="entry name" value="EGF"/>
    <property type="match status" value="2"/>
</dbReference>
<dbReference type="Proteomes" id="UP000015101">
    <property type="component" value="Unassembled WGS sequence"/>
</dbReference>
<evidence type="ECO:0000313" key="8">
    <source>
        <dbReference type="Proteomes" id="UP000015101"/>
    </source>
</evidence>
<keyword evidence="3" id="KW-1015">Disulfide bond</keyword>
<keyword evidence="8" id="KW-1185">Reference proteome</keyword>
<name>T1EHL1_HELRO</name>
<keyword evidence="2" id="KW-0677">Repeat</keyword>
<dbReference type="FunFam" id="2.10.25.10:FF:000828">
    <property type="entry name" value="Thrombospondin-3-like Protein"/>
    <property type="match status" value="1"/>
</dbReference>